<reference evidence="1" key="2">
    <citation type="submission" date="2020-09" db="EMBL/GenBank/DDBJ databases">
        <authorList>
            <person name="Sun Q."/>
            <person name="Kim S."/>
        </authorList>
    </citation>
    <scope>NUCLEOTIDE SEQUENCE</scope>
    <source>
        <strain evidence="1">KCTC 12719</strain>
    </source>
</reference>
<dbReference type="RefSeq" id="WP_189604491.1">
    <property type="nucleotide sequence ID" value="NZ_BMXB01000006.1"/>
</dbReference>
<name>A0A918SFC5_9FLAO</name>
<dbReference type="EMBL" id="BMXB01000006">
    <property type="protein sequence ID" value="GHA37636.1"/>
    <property type="molecule type" value="Genomic_DNA"/>
</dbReference>
<evidence type="ECO:0000313" key="2">
    <source>
        <dbReference type="Proteomes" id="UP000610456"/>
    </source>
</evidence>
<protein>
    <submittedName>
        <fullName evidence="1">Uncharacterized protein</fullName>
    </submittedName>
</protein>
<accession>A0A918SFC5</accession>
<reference evidence="1" key="1">
    <citation type="journal article" date="2014" name="Int. J. Syst. Evol. Microbiol.">
        <title>Complete genome sequence of Corynebacterium casei LMG S-19264T (=DSM 44701T), isolated from a smear-ripened cheese.</title>
        <authorList>
            <consortium name="US DOE Joint Genome Institute (JGI-PGF)"/>
            <person name="Walter F."/>
            <person name="Albersmeier A."/>
            <person name="Kalinowski J."/>
            <person name="Ruckert C."/>
        </authorList>
    </citation>
    <scope>NUCLEOTIDE SEQUENCE</scope>
    <source>
        <strain evidence="1">KCTC 12719</strain>
    </source>
</reference>
<sequence length="50" mass="5830">MDKNIYDQIAKEISSDESPVGIDAKKTHIIIIEKLMQIEERLSQLEKKMQ</sequence>
<proteinExistence type="predicted"/>
<dbReference type="AlphaFoldDB" id="A0A918SFC5"/>
<keyword evidence="2" id="KW-1185">Reference proteome</keyword>
<dbReference type="Proteomes" id="UP000610456">
    <property type="component" value="Unassembled WGS sequence"/>
</dbReference>
<gene>
    <name evidence="1" type="ORF">GCM10007103_18840</name>
</gene>
<comment type="caution">
    <text evidence="1">The sequence shown here is derived from an EMBL/GenBank/DDBJ whole genome shotgun (WGS) entry which is preliminary data.</text>
</comment>
<evidence type="ECO:0000313" key="1">
    <source>
        <dbReference type="EMBL" id="GHA37636.1"/>
    </source>
</evidence>
<organism evidence="1 2">
    <name type="scientific">Salinimicrobium marinum</name>
    <dbReference type="NCBI Taxonomy" id="680283"/>
    <lineage>
        <taxon>Bacteria</taxon>
        <taxon>Pseudomonadati</taxon>
        <taxon>Bacteroidota</taxon>
        <taxon>Flavobacteriia</taxon>
        <taxon>Flavobacteriales</taxon>
        <taxon>Flavobacteriaceae</taxon>
        <taxon>Salinimicrobium</taxon>
    </lineage>
</organism>